<dbReference type="InterPro" id="IPR035996">
    <property type="entry name" value="4pyrrol_Methylase_sf"/>
</dbReference>
<dbReference type="Proteomes" id="UP000032544">
    <property type="component" value="Unassembled WGS sequence"/>
</dbReference>
<reference evidence="7 8" key="1">
    <citation type="submission" date="2014-09" db="EMBL/GenBank/DDBJ databases">
        <title>Draft Genome Sequence of Draconibacterium sp. JN14CK-3.</title>
        <authorList>
            <person name="Dong C."/>
            <person name="Lai Q."/>
            <person name="Shao Z."/>
        </authorList>
    </citation>
    <scope>NUCLEOTIDE SEQUENCE [LARGE SCALE GENOMIC DNA]</scope>
    <source>
        <strain evidence="7 8">JN14CK-3</strain>
    </source>
</reference>
<evidence type="ECO:0000256" key="2">
    <source>
        <dbReference type="ARBA" id="ARBA00022552"/>
    </source>
</evidence>
<keyword evidence="4 7" id="KW-0808">Transferase</keyword>
<dbReference type="GO" id="GO:0006364">
    <property type="term" value="P:rRNA processing"/>
    <property type="evidence" value="ECO:0007669"/>
    <property type="project" value="UniProtKB-KW"/>
</dbReference>
<comment type="caution">
    <text evidence="7">The sequence shown here is derived from an EMBL/GenBank/DDBJ whole genome shotgun (WGS) entry which is preliminary data.</text>
</comment>
<evidence type="ECO:0000256" key="3">
    <source>
        <dbReference type="ARBA" id="ARBA00022603"/>
    </source>
</evidence>
<dbReference type="OrthoDB" id="7061662at2"/>
<proteinExistence type="predicted"/>
<keyword evidence="3 7" id="KW-0489">Methyltransferase</keyword>
<dbReference type="Gene3D" id="3.30.950.10">
    <property type="entry name" value="Methyltransferase, Cobalt-precorrin-4 Transmethylase, Domain 2"/>
    <property type="match status" value="1"/>
</dbReference>
<dbReference type="InterPro" id="IPR014776">
    <property type="entry name" value="4pyrrole_Mease_sub2"/>
</dbReference>
<dbReference type="Pfam" id="PF00590">
    <property type="entry name" value="TP_methylase"/>
    <property type="match status" value="1"/>
</dbReference>
<evidence type="ECO:0000259" key="6">
    <source>
        <dbReference type="Pfam" id="PF00590"/>
    </source>
</evidence>
<dbReference type="InterPro" id="IPR014777">
    <property type="entry name" value="4pyrrole_Mease_sub1"/>
</dbReference>
<dbReference type="SUPFAM" id="SSF53790">
    <property type="entry name" value="Tetrapyrrole methylase"/>
    <property type="match status" value="1"/>
</dbReference>
<dbReference type="InterPro" id="IPR000878">
    <property type="entry name" value="4pyrrol_Mease"/>
</dbReference>
<dbReference type="STRING" id="1544798.LH29_21030"/>
<evidence type="ECO:0000256" key="5">
    <source>
        <dbReference type="ARBA" id="ARBA00022691"/>
    </source>
</evidence>
<protein>
    <submittedName>
        <fullName evidence="7">SAM-dependent methyltransferase</fullName>
    </submittedName>
</protein>
<evidence type="ECO:0000313" key="8">
    <source>
        <dbReference type="Proteomes" id="UP000032544"/>
    </source>
</evidence>
<evidence type="ECO:0000256" key="4">
    <source>
        <dbReference type="ARBA" id="ARBA00022679"/>
    </source>
</evidence>
<dbReference type="CDD" id="cd11649">
    <property type="entry name" value="RsmI_like"/>
    <property type="match status" value="1"/>
</dbReference>
<name>A0A0D8J924_9BACT</name>
<organism evidence="7 8">
    <name type="scientific">Draconibacterium sediminis</name>
    <dbReference type="NCBI Taxonomy" id="1544798"/>
    <lineage>
        <taxon>Bacteria</taxon>
        <taxon>Pseudomonadati</taxon>
        <taxon>Bacteroidota</taxon>
        <taxon>Bacteroidia</taxon>
        <taxon>Marinilabiliales</taxon>
        <taxon>Prolixibacteraceae</taxon>
        <taxon>Draconibacterium</taxon>
    </lineage>
</organism>
<keyword evidence="8" id="KW-1185">Reference proteome</keyword>
<dbReference type="PIRSF" id="PIRSF005917">
    <property type="entry name" value="MTase_YraL"/>
    <property type="match status" value="1"/>
</dbReference>
<feature type="domain" description="Tetrapyrrole methylase" evidence="6">
    <location>
        <begin position="76"/>
        <end position="214"/>
    </location>
</feature>
<keyword evidence="2" id="KW-0698">rRNA processing</keyword>
<dbReference type="RefSeq" id="WP_045033067.1">
    <property type="nucleotide sequence ID" value="NZ_JRHC01000006.1"/>
</dbReference>
<keyword evidence="5" id="KW-0949">S-adenosyl-L-methionine</keyword>
<sequence length="233" mass="25929">MATLYLVPNVLADGDWQTVLPARVEPILSNTKYFIVENIRTARRFLKQVNREINIDECTFFEINKRTNAADLPRFLKPIKDGHDVAVLSEAGCPGVADPGADVVKIAHQKGIKVVPIVGPSSILLALMASGMNGQNFAFKGYLPVKPQERVKELQNLEKTIRSNRQTQIFIETPYRNNQLVSDILKSCSPSTLFCIAANITGEDEFIQTKSIQEWKKAGAPDLHKQPVIFLLG</sequence>
<evidence type="ECO:0000313" key="7">
    <source>
        <dbReference type="EMBL" id="KJF42278.1"/>
    </source>
</evidence>
<keyword evidence="1" id="KW-0963">Cytoplasm</keyword>
<dbReference type="GO" id="GO:0008168">
    <property type="term" value="F:methyltransferase activity"/>
    <property type="evidence" value="ECO:0007669"/>
    <property type="project" value="UniProtKB-KW"/>
</dbReference>
<accession>A0A0D8J924</accession>
<dbReference type="EMBL" id="JRHC01000006">
    <property type="protein sequence ID" value="KJF42278.1"/>
    <property type="molecule type" value="Genomic_DNA"/>
</dbReference>
<dbReference type="InterPro" id="IPR008189">
    <property type="entry name" value="rRNA_ssu_MeTfrase_I"/>
</dbReference>
<dbReference type="Gene3D" id="3.40.1010.10">
    <property type="entry name" value="Cobalt-precorrin-4 Transmethylase, Domain 1"/>
    <property type="match status" value="1"/>
</dbReference>
<dbReference type="GO" id="GO:0032259">
    <property type="term" value="P:methylation"/>
    <property type="evidence" value="ECO:0007669"/>
    <property type="project" value="UniProtKB-KW"/>
</dbReference>
<dbReference type="PANTHER" id="PTHR46111:SF2">
    <property type="entry name" value="SAM-DEPENDENT METHYLTRANSFERASE"/>
    <property type="match status" value="1"/>
</dbReference>
<dbReference type="AlphaFoldDB" id="A0A0D8J924"/>
<evidence type="ECO:0000256" key="1">
    <source>
        <dbReference type="ARBA" id="ARBA00022490"/>
    </source>
</evidence>
<dbReference type="PANTHER" id="PTHR46111">
    <property type="entry name" value="RIBOSOMAL RNA SMALL SUBUNIT METHYLTRANSFERASE I"/>
    <property type="match status" value="1"/>
</dbReference>
<gene>
    <name evidence="7" type="ORF">LH29_21030</name>
</gene>